<sequence length="112" mass="12397">MISIALVTMGSTIIFCFCYFSMCLCFVFKYGSWLHLCISMVWLDGLLLMLRARKNSFTVYVSTKGFRGWSVFGLEHRQVVSYGSMSILTEVGGEDHCASCGLAINAGLVQLG</sequence>
<dbReference type="Proteomes" id="UP000322667">
    <property type="component" value="Chromosome A03"/>
</dbReference>
<proteinExistence type="predicted"/>
<feature type="transmembrane region" description="Helical" evidence="1">
    <location>
        <begin position="33"/>
        <end position="50"/>
    </location>
</feature>
<gene>
    <name evidence="2" type="ORF">ES332_A03G049700v1</name>
</gene>
<name>A0A5D2R482_GOSTO</name>
<evidence type="ECO:0008006" key="4">
    <source>
        <dbReference type="Google" id="ProtNLM"/>
    </source>
</evidence>
<feature type="transmembrane region" description="Helical" evidence="1">
    <location>
        <begin position="7"/>
        <end position="27"/>
    </location>
</feature>
<evidence type="ECO:0000313" key="2">
    <source>
        <dbReference type="EMBL" id="TYI35058.1"/>
    </source>
</evidence>
<evidence type="ECO:0000313" key="3">
    <source>
        <dbReference type="Proteomes" id="UP000322667"/>
    </source>
</evidence>
<organism evidence="2 3">
    <name type="scientific">Gossypium tomentosum</name>
    <name type="common">Hawaiian cotton</name>
    <name type="synonym">Gossypium sandvicense</name>
    <dbReference type="NCBI Taxonomy" id="34277"/>
    <lineage>
        <taxon>Eukaryota</taxon>
        <taxon>Viridiplantae</taxon>
        <taxon>Streptophyta</taxon>
        <taxon>Embryophyta</taxon>
        <taxon>Tracheophyta</taxon>
        <taxon>Spermatophyta</taxon>
        <taxon>Magnoliopsida</taxon>
        <taxon>eudicotyledons</taxon>
        <taxon>Gunneridae</taxon>
        <taxon>Pentapetalae</taxon>
        <taxon>rosids</taxon>
        <taxon>malvids</taxon>
        <taxon>Malvales</taxon>
        <taxon>Malvaceae</taxon>
        <taxon>Malvoideae</taxon>
        <taxon>Gossypium</taxon>
    </lineage>
</organism>
<accession>A0A5D2R482</accession>
<dbReference type="EMBL" id="CM017612">
    <property type="protein sequence ID" value="TYI35058.1"/>
    <property type="molecule type" value="Genomic_DNA"/>
</dbReference>
<evidence type="ECO:0000256" key="1">
    <source>
        <dbReference type="SAM" id="Phobius"/>
    </source>
</evidence>
<reference evidence="2 3" key="1">
    <citation type="submission" date="2019-07" db="EMBL/GenBank/DDBJ databases">
        <title>WGS assembly of Gossypium tomentosum.</title>
        <authorList>
            <person name="Chen Z.J."/>
            <person name="Sreedasyam A."/>
            <person name="Ando A."/>
            <person name="Song Q."/>
            <person name="De L."/>
            <person name="Hulse-Kemp A."/>
            <person name="Ding M."/>
            <person name="Ye W."/>
            <person name="Kirkbride R."/>
            <person name="Jenkins J."/>
            <person name="Plott C."/>
            <person name="Lovell J."/>
            <person name="Lin Y.-M."/>
            <person name="Vaughn R."/>
            <person name="Liu B."/>
            <person name="Li W."/>
            <person name="Simpson S."/>
            <person name="Scheffler B."/>
            <person name="Saski C."/>
            <person name="Grover C."/>
            <person name="Hu G."/>
            <person name="Conover J."/>
            <person name="Carlson J."/>
            <person name="Shu S."/>
            <person name="Boston L."/>
            <person name="Williams M."/>
            <person name="Peterson D."/>
            <person name="Mcgee K."/>
            <person name="Jones D."/>
            <person name="Wendel J."/>
            <person name="Stelly D."/>
            <person name="Grimwood J."/>
            <person name="Schmutz J."/>
        </authorList>
    </citation>
    <scope>NUCLEOTIDE SEQUENCE [LARGE SCALE GENOMIC DNA]</scope>
    <source>
        <strain evidence="2">7179.01</strain>
    </source>
</reference>
<protein>
    <recommendedName>
        <fullName evidence="4">Transmembrane protein</fullName>
    </recommendedName>
</protein>
<keyword evidence="1" id="KW-1133">Transmembrane helix</keyword>
<keyword evidence="3" id="KW-1185">Reference proteome</keyword>
<dbReference type="AlphaFoldDB" id="A0A5D2R482"/>
<keyword evidence="1" id="KW-0472">Membrane</keyword>
<keyword evidence="1" id="KW-0812">Transmembrane</keyword>